<name>A0A3M7RZH6_BRAPC</name>
<protein>
    <submittedName>
        <fullName evidence="1">Uncharacterized protein</fullName>
    </submittedName>
</protein>
<sequence>MFFSKKILKISFSVNTALTRAAKPTCFDKYEKADLISIFSLVPNLFEPNSGNPVNGTNLEWAKYRSCSMMKLKNVSKSADLTNIKFKSIKLKSIFPVKVVVTLKKYHKA</sequence>
<reference evidence="1 2" key="1">
    <citation type="journal article" date="2018" name="Sci. Rep.">
        <title>Genomic signatures of local adaptation to the degree of environmental predictability in rotifers.</title>
        <authorList>
            <person name="Franch-Gras L."/>
            <person name="Hahn C."/>
            <person name="Garcia-Roger E.M."/>
            <person name="Carmona M.J."/>
            <person name="Serra M."/>
            <person name="Gomez A."/>
        </authorList>
    </citation>
    <scope>NUCLEOTIDE SEQUENCE [LARGE SCALE GENOMIC DNA]</scope>
    <source>
        <strain evidence="1">HYR1</strain>
    </source>
</reference>
<gene>
    <name evidence="1" type="ORF">BpHYR1_025010</name>
</gene>
<organism evidence="1 2">
    <name type="scientific">Brachionus plicatilis</name>
    <name type="common">Marine rotifer</name>
    <name type="synonym">Brachionus muelleri</name>
    <dbReference type="NCBI Taxonomy" id="10195"/>
    <lineage>
        <taxon>Eukaryota</taxon>
        <taxon>Metazoa</taxon>
        <taxon>Spiralia</taxon>
        <taxon>Gnathifera</taxon>
        <taxon>Rotifera</taxon>
        <taxon>Eurotatoria</taxon>
        <taxon>Monogononta</taxon>
        <taxon>Pseudotrocha</taxon>
        <taxon>Ploima</taxon>
        <taxon>Brachionidae</taxon>
        <taxon>Brachionus</taxon>
    </lineage>
</organism>
<proteinExistence type="predicted"/>
<dbReference type="EMBL" id="REGN01002346">
    <property type="protein sequence ID" value="RNA28747.1"/>
    <property type="molecule type" value="Genomic_DNA"/>
</dbReference>
<comment type="caution">
    <text evidence="1">The sequence shown here is derived from an EMBL/GenBank/DDBJ whole genome shotgun (WGS) entry which is preliminary data.</text>
</comment>
<accession>A0A3M7RZH6</accession>
<evidence type="ECO:0000313" key="2">
    <source>
        <dbReference type="Proteomes" id="UP000276133"/>
    </source>
</evidence>
<keyword evidence="2" id="KW-1185">Reference proteome</keyword>
<evidence type="ECO:0000313" key="1">
    <source>
        <dbReference type="EMBL" id="RNA28747.1"/>
    </source>
</evidence>
<dbReference type="AlphaFoldDB" id="A0A3M7RZH6"/>
<dbReference type="Proteomes" id="UP000276133">
    <property type="component" value="Unassembled WGS sequence"/>
</dbReference>